<sequence>MWRSGSRALRMVQMWHLFSLARSFEVIGAGLGRTGTASLAKALEVLGFRAYHGGSATERDREGDAERWMAIAQNRSSPELFAQLAADLKAIGYNATVDEPAAFLVLPLLRQFPAAKVILTTRESKSWLRSSQVLSTVLHLKTFSPYRARGQSFTDMVQVLWTELRNCGFPILDEDEPQCIAAFERHNAEVLDQVPAEQLLEFQVAEGWEPFCKFLGIPIPSEPFPEINESGGLQMEILWMRIAIVFDCCGLILVLLLCGCCASYCRPIDDDKED</sequence>
<evidence type="ECO:0000256" key="1">
    <source>
        <dbReference type="SAM" id="Phobius"/>
    </source>
</evidence>
<comment type="caution">
    <text evidence="3">The sequence shown here is derived from an EMBL/GenBank/DDBJ whole genome shotgun (WGS) entry which is preliminary data.</text>
</comment>
<evidence type="ECO:0000256" key="2">
    <source>
        <dbReference type="SAM" id="SignalP"/>
    </source>
</evidence>
<dbReference type="Proteomes" id="UP000654075">
    <property type="component" value="Unassembled WGS sequence"/>
</dbReference>
<keyword evidence="1" id="KW-0472">Membrane</keyword>
<evidence type="ECO:0000313" key="3">
    <source>
        <dbReference type="EMBL" id="CAE8642810.1"/>
    </source>
</evidence>
<dbReference type="InterPro" id="IPR027417">
    <property type="entry name" value="P-loop_NTPase"/>
</dbReference>
<keyword evidence="2" id="KW-0732">Signal</keyword>
<dbReference type="SUPFAM" id="SSF52540">
    <property type="entry name" value="P-loop containing nucleoside triphosphate hydrolases"/>
    <property type="match status" value="1"/>
</dbReference>
<keyword evidence="1" id="KW-1133">Transmembrane helix</keyword>
<dbReference type="AlphaFoldDB" id="A0A813HYW5"/>
<dbReference type="PANTHER" id="PTHR36978:SF4">
    <property type="entry name" value="P-LOOP CONTAINING NUCLEOSIDE TRIPHOSPHATE HYDROLASE PROTEIN"/>
    <property type="match status" value="1"/>
</dbReference>
<keyword evidence="1" id="KW-0812">Transmembrane</keyword>
<dbReference type="PANTHER" id="PTHR36978">
    <property type="entry name" value="P-LOOP CONTAINING NUCLEOTIDE TRIPHOSPHATE HYDROLASE"/>
    <property type="match status" value="1"/>
</dbReference>
<protein>
    <submittedName>
        <fullName evidence="3">Uncharacterized protein</fullName>
    </submittedName>
</protein>
<evidence type="ECO:0000313" key="4">
    <source>
        <dbReference type="Proteomes" id="UP000654075"/>
    </source>
</evidence>
<feature type="transmembrane region" description="Helical" evidence="1">
    <location>
        <begin position="238"/>
        <end position="257"/>
    </location>
</feature>
<keyword evidence="4" id="KW-1185">Reference proteome</keyword>
<proteinExistence type="predicted"/>
<name>A0A813HYW5_POLGL</name>
<dbReference type="InterPro" id="IPR040632">
    <property type="entry name" value="Sulfotransfer_4"/>
</dbReference>
<feature type="signal peptide" evidence="2">
    <location>
        <begin position="1"/>
        <end position="23"/>
    </location>
</feature>
<dbReference type="Pfam" id="PF17784">
    <property type="entry name" value="Sulfotransfer_4"/>
    <property type="match status" value="1"/>
</dbReference>
<dbReference type="EMBL" id="CAJNNV010033213">
    <property type="protein sequence ID" value="CAE8642810.1"/>
    <property type="molecule type" value="Genomic_DNA"/>
</dbReference>
<accession>A0A813HYW5</accession>
<dbReference type="Gene3D" id="3.40.50.300">
    <property type="entry name" value="P-loop containing nucleotide triphosphate hydrolases"/>
    <property type="match status" value="1"/>
</dbReference>
<dbReference type="OrthoDB" id="406826at2759"/>
<feature type="chain" id="PRO_5032984895" evidence="2">
    <location>
        <begin position="24"/>
        <end position="274"/>
    </location>
</feature>
<gene>
    <name evidence="3" type="ORF">PGLA1383_LOCUS57212</name>
</gene>
<reference evidence="3" key="1">
    <citation type="submission" date="2021-02" db="EMBL/GenBank/DDBJ databases">
        <authorList>
            <person name="Dougan E. K."/>
            <person name="Rhodes N."/>
            <person name="Thang M."/>
            <person name="Chan C."/>
        </authorList>
    </citation>
    <scope>NUCLEOTIDE SEQUENCE</scope>
</reference>
<organism evidence="3 4">
    <name type="scientific">Polarella glacialis</name>
    <name type="common">Dinoflagellate</name>
    <dbReference type="NCBI Taxonomy" id="89957"/>
    <lineage>
        <taxon>Eukaryota</taxon>
        <taxon>Sar</taxon>
        <taxon>Alveolata</taxon>
        <taxon>Dinophyceae</taxon>
        <taxon>Suessiales</taxon>
        <taxon>Suessiaceae</taxon>
        <taxon>Polarella</taxon>
    </lineage>
</organism>